<comment type="subcellular location">
    <subcellularLocation>
        <location evidence="1">Cytoplasm</location>
        <location evidence="1">Nucleoid</location>
    </subcellularLocation>
</comment>
<dbReference type="InterPro" id="IPR037150">
    <property type="entry name" value="H-NS_C_dom_sf"/>
</dbReference>
<dbReference type="GO" id="GO:0000976">
    <property type="term" value="F:transcription cis-regulatory region binding"/>
    <property type="evidence" value="ECO:0007669"/>
    <property type="project" value="TreeGrafter"/>
</dbReference>
<dbReference type="Gene3D" id="4.10.430.10">
    <property type="entry name" value="Histone-like protein H-NS, C-terminal domain"/>
    <property type="match status" value="1"/>
</dbReference>
<keyword evidence="9" id="KW-1185">Reference proteome</keyword>
<dbReference type="InterPro" id="IPR027454">
    <property type="entry name" value="Histone_HNS_N"/>
</dbReference>
<reference evidence="8 9" key="1">
    <citation type="submission" date="2018-12" db="EMBL/GenBank/DDBJ databases">
        <authorList>
            <consortium name="Pathogen Informatics"/>
        </authorList>
    </citation>
    <scope>NUCLEOTIDE SEQUENCE [LARGE SCALE GENOMIC DNA]</scope>
    <source>
        <strain evidence="8 9">NCTC12871</strain>
    </source>
</reference>
<evidence type="ECO:0000256" key="6">
    <source>
        <dbReference type="SAM" id="Coils"/>
    </source>
</evidence>
<gene>
    <name evidence="8" type="primary">stpA</name>
    <name evidence="8" type="ORF">NCTC12871_01490</name>
</gene>
<dbReference type="KEGG" id="adp:NCTC12871_01490"/>
<dbReference type="Gene3D" id="1.10.287.1050">
    <property type="entry name" value="H-NS histone-like proteins"/>
    <property type="match status" value="1"/>
</dbReference>
<dbReference type="InterPro" id="IPR001801">
    <property type="entry name" value="Histone_HNS"/>
</dbReference>
<organism evidence="8 9">
    <name type="scientific">Actinobacillus delphinicola</name>
    <dbReference type="NCBI Taxonomy" id="51161"/>
    <lineage>
        <taxon>Bacteria</taxon>
        <taxon>Pseudomonadati</taxon>
        <taxon>Pseudomonadota</taxon>
        <taxon>Gammaproteobacteria</taxon>
        <taxon>Pasteurellales</taxon>
        <taxon>Pasteurellaceae</taxon>
        <taxon>Actinobacillus</taxon>
    </lineage>
</organism>
<dbReference type="OrthoDB" id="6088948at2"/>
<dbReference type="PANTHER" id="PTHR38097">
    <property type="match status" value="1"/>
</dbReference>
<dbReference type="GO" id="GO:0032993">
    <property type="term" value="C:protein-DNA complex"/>
    <property type="evidence" value="ECO:0007669"/>
    <property type="project" value="TreeGrafter"/>
</dbReference>
<dbReference type="GO" id="GO:0009295">
    <property type="term" value="C:nucleoid"/>
    <property type="evidence" value="ECO:0007669"/>
    <property type="project" value="UniProtKB-SubCell"/>
</dbReference>
<dbReference type="Proteomes" id="UP000279799">
    <property type="component" value="Chromosome"/>
</dbReference>
<dbReference type="GO" id="GO:0046983">
    <property type="term" value="F:protein dimerization activity"/>
    <property type="evidence" value="ECO:0007669"/>
    <property type="project" value="InterPro"/>
</dbReference>
<dbReference type="PIRSF" id="PIRSF002096">
    <property type="entry name" value="HnS"/>
    <property type="match status" value="1"/>
</dbReference>
<protein>
    <recommendedName>
        <fullName evidence="5">DNA-binding protein</fullName>
    </recommendedName>
</protein>
<accession>A0A448TVN1</accession>
<dbReference type="Pfam" id="PF22470">
    <property type="entry name" value="Histone_HNS_N"/>
    <property type="match status" value="1"/>
</dbReference>
<dbReference type="SUPFAM" id="SSF81273">
    <property type="entry name" value="H-NS histone-like proteins"/>
    <property type="match status" value="2"/>
</dbReference>
<dbReference type="SMART" id="SM00528">
    <property type="entry name" value="HNS"/>
    <property type="match status" value="1"/>
</dbReference>
<dbReference type="Pfam" id="PF00816">
    <property type="entry name" value="Histone_HNS"/>
    <property type="match status" value="1"/>
</dbReference>
<feature type="domain" description="DNA-binding protein H-NS-like C-terminal" evidence="7">
    <location>
        <begin position="84"/>
        <end position="132"/>
    </location>
</feature>
<evidence type="ECO:0000256" key="4">
    <source>
        <dbReference type="ARBA" id="ARBA00023125"/>
    </source>
</evidence>
<dbReference type="InterPro" id="IPR054180">
    <property type="entry name" value="H-NS-like_N"/>
</dbReference>
<keyword evidence="3" id="KW-0963">Cytoplasm</keyword>
<feature type="coiled-coil region" evidence="6">
    <location>
        <begin position="30"/>
        <end position="64"/>
    </location>
</feature>
<dbReference type="GO" id="GO:0030527">
    <property type="term" value="F:structural constituent of chromatin"/>
    <property type="evidence" value="ECO:0007669"/>
    <property type="project" value="InterPro"/>
</dbReference>
<dbReference type="GO" id="GO:0003681">
    <property type="term" value="F:bent DNA binding"/>
    <property type="evidence" value="ECO:0007669"/>
    <property type="project" value="TreeGrafter"/>
</dbReference>
<keyword evidence="6" id="KW-0175">Coiled coil</keyword>
<dbReference type="GO" id="GO:0003680">
    <property type="term" value="F:minor groove of adenine-thymine-rich DNA binding"/>
    <property type="evidence" value="ECO:0007669"/>
    <property type="project" value="TreeGrafter"/>
</dbReference>
<name>A0A448TVN1_9PAST</name>
<sequence length="133" mass="15165">MENLIKVLNNKRSLRRVINEMSLDDAESCLLKLQEIIEERRAENEKIAQQLAEKERAVSELREKMATLGISIEDLGGNATTRSSKKGTKVPAKYEWMDAEGTIHQWTGRGNMPLSLKAEINDHNKTLEDFLIK</sequence>
<dbReference type="AlphaFoldDB" id="A0A448TVN1"/>
<dbReference type="InterPro" id="IPR027444">
    <property type="entry name" value="H-NS_C_dom"/>
</dbReference>
<evidence type="ECO:0000256" key="5">
    <source>
        <dbReference type="PIRNR" id="PIRNR002096"/>
    </source>
</evidence>
<evidence type="ECO:0000256" key="3">
    <source>
        <dbReference type="ARBA" id="ARBA00022490"/>
    </source>
</evidence>
<evidence type="ECO:0000313" key="9">
    <source>
        <dbReference type="Proteomes" id="UP000279799"/>
    </source>
</evidence>
<proteinExistence type="inferred from homology"/>
<comment type="similarity">
    <text evidence="2 5">Belongs to the histone-like protein H-NS family.</text>
</comment>
<evidence type="ECO:0000256" key="2">
    <source>
        <dbReference type="ARBA" id="ARBA00010610"/>
    </source>
</evidence>
<dbReference type="RefSeq" id="WP_126600357.1">
    <property type="nucleotide sequence ID" value="NZ_LR134510.1"/>
</dbReference>
<dbReference type="PANTHER" id="PTHR38097:SF2">
    <property type="entry name" value="DNA-BINDING PROTEIN STPA"/>
    <property type="match status" value="1"/>
</dbReference>
<evidence type="ECO:0000313" key="8">
    <source>
        <dbReference type="EMBL" id="VEJ09991.1"/>
    </source>
</evidence>
<dbReference type="GO" id="GO:0001217">
    <property type="term" value="F:DNA-binding transcription repressor activity"/>
    <property type="evidence" value="ECO:0007669"/>
    <property type="project" value="TreeGrafter"/>
</dbReference>
<dbReference type="GO" id="GO:0005829">
    <property type="term" value="C:cytosol"/>
    <property type="evidence" value="ECO:0007669"/>
    <property type="project" value="TreeGrafter"/>
</dbReference>
<keyword evidence="4 5" id="KW-0238">DNA-binding</keyword>
<evidence type="ECO:0000259" key="7">
    <source>
        <dbReference type="SMART" id="SM00528"/>
    </source>
</evidence>
<evidence type="ECO:0000256" key="1">
    <source>
        <dbReference type="ARBA" id="ARBA00004453"/>
    </source>
</evidence>
<dbReference type="EMBL" id="LR134510">
    <property type="protein sequence ID" value="VEJ09991.1"/>
    <property type="molecule type" value="Genomic_DNA"/>
</dbReference>